<sequence>MLLGSCFNDYKKFEGVILDLRAVNGPKVIGFRTVYEFQYFDSGQLDTIEIMDKRVYLLPGDSIQIEIDHLDKLDHRVLKILYRAPRH</sequence>
<gene>
    <name evidence="1" type="ORF">LV83_03705</name>
</gene>
<reference evidence="1 2" key="1">
    <citation type="submission" date="2018-06" db="EMBL/GenBank/DDBJ databases">
        <title>Genomic Encyclopedia of Archaeal and Bacterial Type Strains, Phase II (KMG-II): from individual species to whole genera.</title>
        <authorList>
            <person name="Goeker M."/>
        </authorList>
    </citation>
    <scope>NUCLEOTIDE SEQUENCE [LARGE SCALE GENOMIC DNA]</scope>
    <source>
        <strain evidence="1 2">DSM 23446</strain>
    </source>
</reference>
<evidence type="ECO:0000313" key="1">
    <source>
        <dbReference type="EMBL" id="RAI85624.1"/>
    </source>
</evidence>
<dbReference type="AlphaFoldDB" id="A0A327P3I0"/>
<evidence type="ECO:0000313" key="2">
    <source>
        <dbReference type="Proteomes" id="UP000249610"/>
    </source>
</evidence>
<proteinExistence type="predicted"/>
<name>A0A327P3I0_9BACT</name>
<organism evidence="1 2">
    <name type="scientific">Algoriphagus yeomjeoni</name>
    <dbReference type="NCBI Taxonomy" id="291403"/>
    <lineage>
        <taxon>Bacteria</taxon>
        <taxon>Pseudomonadati</taxon>
        <taxon>Bacteroidota</taxon>
        <taxon>Cytophagia</taxon>
        <taxon>Cytophagales</taxon>
        <taxon>Cyclobacteriaceae</taxon>
        <taxon>Algoriphagus</taxon>
    </lineage>
</organism>
<dbReference type="Proteomes" id="UP000249610">
    <property type="component" value="Unassembled WGS sequence"/>
</dbReference>
<accession>A0A327P3I0</accession>
<keyword evidence="2" id="KW-1185">Reference proteome</keyword>
<dbReference type="EMBL" id="QLLK01000013">
    <property type="protein sequence ID" value="RAI85624.1"/>
    <property type="molecule type" value="Genomic_DNA"/>
</dbReference>
<protein>
    <submittedName>
        <fullName evidence="1">Uncharacterized protein</fullName>
    </submittedName>
</protein>
<comment type="caution">
    <text evidence="1">The sequence shown here is derived from an EMBL/GenBank/DDBJ whole genome shotgun (WGS) entry which is preliminary data.</text>
</comment>